<feature type="domain" description="C2" evidence="5">
    <location>
        <begin position="1138"/>
        <end position="1262"/>
    </location>
</feature>
<keyword evidence="2" id="KW-0106">Calcium</keyword>
<dbReference type="PROSITE" id="PS50004">
    <property type="entry name" value="C2"/>
    <property type="match status" value="7"/>
</dbReference>
<organism evidence="6 7">
    <name type="scientific">Streblomastix strix</name>
    <dbReference type="NCBI Taxonomy" id="222440"/>
    <lineage>
        <taxon>Eukaryota</taxon>
        <taxon>Metamonada</taxon>
        <taxon>Preaxostyla</taxon>
        <taxon>Oxymonadida</taxon>
        <taxon>Streblomastigidae</taxon>
        <taxon>Streblomastix</taxon>
    </lineage>
</organism>
<keyword evidence="3" id="KW-0175">Coiled coil</keyword>
<dbReference type="SMART" id="SM00239">
    <property type="entry name" value="C2"/>
    <property type="match status" value="7"/>
</dbReference>
<dbReference type="PANTHER" id="PTHR45911">
    <property type="entry name" value="C2 DOMAIN-CONTAINING PROTEIN"/>
    <property type="match status" value="1"/>
</dbReference>
<dbReference type="EMBL" id="SNRW01006947">
    <property type="protein sequence ID" value="KAA6382129.1"/>
    <property type="molecule type" value="Genomic_DNA"/>
</dbReference>
<feature type="compositionally biased region" description="Basic and acidic residues" evidence="4">
    <location>
        <begin position="121"/>
        <end position="164"/>
    </location>
</feature>
<dbReference type="OrthoDB" id="67700at2759"/>
<feature type="domain" description="C2" evidence="5">
    <location>
        <begin position="153"/>
        <end position="278"/>
    </location>
</feature>
<feature type="domain" description="C2" evidence="5">
    <location>
        <begin position="941"/>
        <end position="1062"/>
    </location>
</feature>
<feature type="coiled-coil region" evidence="3">
    <location>
        <begin position="507"/>
        <end position="555"/>
    </location>
</feature>
<feature type="region of interest" description="Disordered" evidence="4">
    <location>
        <begin position="1309"/>
        <end position="1338"/>
    </location>
</feature>
<feature type="region of interest" description="Disordered" evidence="4">
    <location>
        <begin position="927"/>
        <end position="949"/>
    </location>
</feature>
<feature type="compositionally biased region" description="Basic and acidic residues" evidence="4">
    <location>
        <begin position="726"/>
        <end position="738"/>
    </location>
</feature>
<comment type="caution">
    <text evidence="6">The sequence shown here is derived from an EMBL/GenBank/DDBJ whole genome shotgun (WGS) entry which is preliminary data.</text>
</comment>
<dbReference type="InterPro" id="IPR035892">
    <property type="entry name" value="C2_domain_sf"/>
</dbReference>
<evidence type="ECO:0000259" key="5">
    <source>
        <dbReference type="PROSITE" id="PS50004"/>
    </source>
</evidence>
<proteinExistence type="predicted"/>
<reference evidence="6 7" key="1">
    <citation type="submission" date="2019-03" db="EMBL/GenBank/DDBJ databases">
        <title>Single cell metagenomics reveals metabolic interactions within the superorganism composed of flagellate Streblomastix strix and complex community of Bacteroidetes bacteria on its surface.</title>
        <authorList>
            <person name="Treitli S.C."/>
            <person name="Kolisko M."/>
            <person name="Husnik F."/>
            <person name="Keeling P."/>
            <person name="Hampl V."/>
        </authorList>
    </citation>
    <scope>NUCLEOTIDE SEQUENCE [LARGE SCALE GENOMIC DNA]</scope>
    <source>
        <strain evidence="6">ST1C</strain>
    </source>
</reference>
<dbReference type="Gene3D" id="2.60.40.150">
    <property type="entry name" value="C2 domain"/>
    <property type="match status" value="8"/>
</dbReference>
<evidence type="ECO:0000313" key="6">
    <source>
        <dbReference type="EMBL" id="KAA6382129.1"/>
    </source>
</evidence>
<dbReference type="SUPFAM" id="SSF49562">
    <property type="entry name" value="C2 domain (Calcium/lipid-binding domain, CaLB)"/>
    <property type="match status" value="8"/>
</dbReference>
<feature type="coiled-coil region" evidence="3">
    <location>
        <begin position="1120"/>
        <end position="1157"/>
    </location>
</feature>
<protein>
    <recommendedName>
        <fullName evidence="5">C2 domain-containing protein</fullName>
    </recommendedName>
</protein>
<feature type="non-terminal residue" evidence="6">
    <location>
        <position position="1497"/>
    </location>
</feature>
<dbReference type="Proteomes" id="UP000324800">
    <property type="component" value="Unassembled WGS sequence"/>
</dbReference>
<dbReference type="GO" id="GO:0046872">
    <property type="term" value="F:metal ion binding"/>
    <property type="evidence" value="ECO:0007669"/>
    <property type="project" value="UniProtKB-KW"/>
</dbReference>
<name>A0A5J4VIF1_9EUKA</name>
<dbReference type="CDD" id="cd22249">
    <property type="entry name" value="UDM1_RNF168_RNF169-like"/>
    <property type="match status" value="1"/>
</dbReference>
<feature type="domain" description="C2" evidence="5">
    <location>
        <begin position="347"/>
        <end position="468"/>
    </location>
</feature>
<sequence length="1497" mass="176056">ELSFDPAQVKGKTEVDIEVWDYDRISRNDFIGTASVDILPTLNKPTTIELFLQPKKIKTEQVQAQFNITSQTTDSKLGKIVFKMVYLQGEEWIKKYKEEQIIRRKEYEERKNKDIEDFKRQEEDKKRREDEKRRNEEEQKKKQQEEEQRKKQQEEEKTRNREFSPTKPNKGYVEFSHIQVRDLHKVQKKDKLLPFVIFRLGSDEKETSIAYNTQNYDYKNEEYNFLYDPIKMKGKKEVDIEVWDYDSEDGNIFVGAASVEILPALSKLTNVKLFLQPIKTRKEQTQNQFNLSSYQTDAGLGRVNFKMIYVNEEELHKERSIDLTKLNTGVDYEQKLSEREPVSKWKSAIKTQIALTRSPEYIKGVVKVSNVAVRNLPKMGITGKLYPYVLLRLGYQQKLTSIAKNTLNFDYENEQFEFVYDPAQMKGQKDFEFEVWDYDSVVGNHFIGAGTVNILQTLNKKQDLEILLQPKKKGDELPTMDPNPPAKDYKLGSVFLSMIYIQGEEAIKKYEEDRLKKKKEEEEARRRIEKEDLRRQEEERKKFELETKKREIESQQCVRGIVKVSKIQVKDIPPMDIGGKADPYVVFQMGAIKKQTSIAKNTLSFDYKDEMYELIYEPAQMNGKKELDVEVWDYDTMSGNDFVGKVSVDILPALNKKIQYELYLQPKDKKQTQQKTNSQPNVDFKLGKINFWMQYLPGEEWIRQYEEEQQRKKKEAQEAALNKQMLDQRKEEEEKRKYDEEKKRQAELAAKYVIGIVEFSHISVQNMPKMDIDGKADPFVLFQLGFESKKTSIAKNALNYEYKDEIYELSFDPAQVKGKTEVDIEVWDYDRISRNDFIGTASVDILPSLNKPILVELFLQPKKELRDPKQSVTNLSRNVDQKLGKVCFWMLYTPEQEWIKKNKEEQMRLKKQAEDIRRNKEALELQRLEEEKQRNEKEAETKEREFENQQNDEDKIVKGVVKVSKIQVRELASKDMGGKSDPFVKFQMANQKEQTSIAKNTLDYDYQDEVFELIYAPIDMQGKTEVDVEVWDYDTIGGNDLIGVASIDILPAFNKEILVEAYLQPKEKKKDQTKSQQNLKFDHELGRISFWMLFTPEQVWIKKQKEIKSRSYEHLPVIQNDAQQVDNNTEQEELLQQQEEKKNVEQERKKKQQVESKYTKGFVIFSNIAVKDLPALDIGNKSDPFVQFQLGYDSKKTSIAKNQVFYDFLGEEYELEFDPAQGRKEVDVEVYDYDSVGSNDFIGSVSVDVLLALNKKVMFELYLQPKEKKLSQQKTNIPPNADQKLGKVIFVMQFIPTDDFAKEKQLEQMNNDREEEEVRYNKEQDDLRRQAEERKKQEENKLKKIELNYKYIKGVIEVSHIAVKDLPAMDIDGKSDPYVVFQMVNEQKKTTIAKNQLNYEYTDEVYELTYDPAQVKGKKELDIEVWDYDRIGGNDFIGTASVDILPYLNKQTLVELFLQPKKELRDPKHPVTKLSEKVDQKLGKVSFWLLYIPEQEY</sequence>
<feature type="domain" description="C2" evidence="5">
    <location>
        <begin position="1337"/>
        <end position="1457"/>
    </location>
</feature>
<gene>
    <name evidence="6" type="ORF">EZS28_022344</name>
</gene>
<evidence type="ECO:0000256" key="1">
    <source>
        <dbReference type="ARBA" id="ARBA00022723"/>
    </source>
</evidence>
<evidence type="ECO:0000256" key="4">
    <source>
        <dbReference type="SAM" id="MobiDB-lite"/>
    </source>
</evidence>
<dbReference type="Pfam" id="PF00168">
    <property type="entry name" value="C2"/>
    <property type="match status" value="8"/>
</dbReference>
<dbReference type="InterPro" id="IPR000008">
    <property type="entry name" value="C2_dom"/>
</dbReference>
<dbReference type="CDD" id="cd00030">
    <property type="entry name" value="C2"/>
    <property type="match status" value="6"/>
</dbReference>
<keyword evidence="1" id="KW-0479">Metal-binding</keyword>
<feature type="domain" description="C2" evidence="5">
    <location>
        <begin position="541"/>
        <end position="663"/>
    </location>
</feature>
<accession>A0A5J4VIF1</accession>
<feature type="region of interest" description="Disordered" evidence="4">
    <location>
        <begin position="713"/>
        <end position="738"/>
    </location>
</feature>
<evidence type="ECO:0000256" key="2">
    <source>
        <dbReference type="ARBA" id="ARBA00022837"/>
    </source>
</evidence>
<feature type="region of interest" description="Disordered" evidence="4">
    <location>
        <begin position="121"/>
        <end position="170"/>
    </location>
</feature>
<evidence type="ECO:0000313" key="7">
    <source>
        <dbReference type="Proteomes" id="UP000324800"/>
    </source>
</evidence>
<feature type="domain" description="C2" evidence="5">
    <location>
        <begin position="742"/>
        <end position="858"/>
    </location>
</feature>
<evidence type="ECO:0000256" key="3">
    <source>
        <dbReference type="SAM" id="Coils"/>
    </source>
</evidence>
<feature type="non-terminal residue" evidence="6">
    <location>
        <position position="1"/>
    </location>
</feature>